<evidence type="ECO:0000313" key="8">
    <source>
        <dbReference type="EMBL" id="KAJ8513827.1"/>
    </source>
</evidence>
<dbReference type="AlphaFoldDB" id="A0AAV8S2X1"/>
<feature type="transmembrane region" description="Helical" evidence="6">
    <location>
        <begin position="500"/>
        <end position="518"/>
    </location>
</feature>
<dbReference type="PROSITE" id="PS01022">
    <property type="entry name" value="PTR2_1"/>
    <property type="match status" value="1"/>
</dbReference>
<feature type="transmembrane region" description="Helical" evidence="6">
    <location>
        <begin position="355"/>
        <end position="374"/>
    </location>
</feature>
<evidence type="ECO:0000256" key="6">
    <source>
        <dbReference type="SAM" id="Phobius"/>
    </source>
</evidence>
<comment type="similarity">
    <text evidence="2">Belongs to the major facilitator superfamily. Proton-dependent oligopeptide transporter (POT/PTR) (TC 2.A.17) family.</text>
</comment>
<dbReference type="Pfam" id="PF00854">
    <property type="entry name" value="PTR2"/>
    <property type="match status" value="1"/>
</dbReference>
<name>A0AAV8S2X1_ENSVE</name>
<keyword evidence="3 6" id="KW-0812">Transmembrane</keyword>
<keyword evidence="5 6" id="KW-0472">Membrane</keyword>
<dbReference type="Pfam" id="PF00137">
    <property type="entry name" value="ATP-synt_C"/>
    <property type="match status" value="1"/>
</dbReference>
<dbReference type="InterPro" id="IPR018456">
    <property type="entry name" value="PTR2_symporter_CS"/>
</dbReference>
<dbReference type="Gene3D" id="1.20.1250.20">
    <property type="entry name" value="MFS general substrate transporter like domains"/>
    <property type="match status" value="1"/>
</dbReference>
<gene>
    <name evidence="8" type="ORF">OPV22_004261</name>
</gene>
<feature type="transmembrane region" description="Helical" evidence="6">
    <location>
        <begin position="37"/>
        <end position="63"/>
    </location>
</feature>
<dbReference type="SUPFAM" id="SSF103473">
    <property type="entry name" value="MFS general substrate transporter"/>
    <property type="match status" value="1"/>
</dbReference>
<dbReference type="GO" id="GO:0033177">
    <property type="term" value="C:proton-transporting two-sector ATPase complex, proton-transporting domain"/>
    <property type="evidence" value="ECO:0007669"/>
    <property type="project" value="InterPro"/>
</dbReference>
<dbReference type="GO" id="GO:0015078">
    <property type="term" value="F:proton transmembrane transporter activity"/>
    <property type="evidence" value="ECO:0007669"/>
    <property type="project" value="InterPro"/>
</dbReference>
<protein>
    <recommendedName>
        <fullName evidence="7">V-ATPase proteolipid subunit C-like domain-containing protein</fullName>
    </recommendedName>
</protein>
<feature type="transmembrane region" description="Helical" evidence="6">
    <location>
        <begin position="381"/>
        <end position="404"/>
    </location>
</feature>
<evidence type="ECO:0000256" key="2">
    <source>
        <dbReference type="ARBA" id="ARBA00005982"/>
    </source>
</evidence>
<dbReference type="SUPFAM" id="SSF81333">
    <property type="entry name" value="F1F0 ATP synthase subunit C"/>
    <property type="match status" value="1"/>
</dbReference>
<dbReference type="InterPro" id="IPR000109">
    <property type="entry name" value="POT_fam"/>
</dbReference>
<feature type="transmembrane region" description="Helical" evidence="6">
    <location>
        <begin position="7"/>
        <end position="25"/>
    </location>
</feature>
<evidence type="ECO:0000256" key="5">
    <source>
        <dbReference type="ARBA" id="ARBA00023136"/>
    </source>
</evidence>
<dbReference type="InterPro" id="IPR035921">
    <property type="entry name" value="F/V-ATP_Csub_sf"/>
</dbReference>
<dbReference type="GO" id="GO:0006857">
    <property type="term" value="P:oligopeptide transport"/>
    <property type="evidence" value="ECO:0007669"/>
    <property type="project" value="InterPro"/>
</dbReference>
<evidence type="ECO:0000256" key="1">
    <source>
        <dbReference type="ARBA" id="ARBA00004141"/>
    </source>
</evidence>
<feature type="transmembrane region" description="Helical" evidence="6">
    <location>
        <begin position="780"/>
        <end position="800"/>
    </location>
</feature>
<feature type="transmembrane region" description="Helical" evidence="6">
    <location>
        <begin position="825"/>
        <end position="847"/>
    </location>
</feature>
<reference evidence="8 9" key="1">
    <citation type="submission" date="2022-12" db="EMBL/GenBank/DDBJ databases">
        <title>Chromosome-scale assembly of the Ensete ventricosum genome.</title>
        <authorList>
            <person name="Dussert Y."/>
            <person name="Stocks J."/>
            <person name="Wendawek A."/>
            <person name="Woldeyes F."/>
            <person name="Nichols R.A."/>
            <person name="Borrell J.S."/>
        </authorList>
    </citation>
    <scope>NUCLEOTIDE SEQUENCE [LARGE SCALE GENOMIC DNA]</scope>
    <source>
        <strain evidence="9">cv. Maze</strain>
        <tissue evidence="8">Seeds</tissue>
    </source>
</reference>
<keyword evidence="9" id="KW-1185">Reference proteome</keyword>
<dbReference type="InterPro" id="IPR002379">
    <property type="entry name" value="ATPase_proteolipid_c-like_dom"/>
</dbReference>
<dbReference type="Gene3D" id="1.20.120.610">
    <property type="entry name" value="lithium bound rotor ring of v- atpase"/>
    <property type="match status" value="1"/>
</dbReference>
<organism evidence="8 9">
    <name type="scientific">Ensete ventricosum</name>
    <name type="common">Abyssinian banana</name>
    <name type="synonym">Musa ensete</name>
    <dbReference type="NCBI Taxonomy" id="4639"/>
    <lineage>
        <taxon>Eukaryota</taxon>
        <taxon>Viridiplantae</taxon>
        <taxon>Streptophyta</taxon>
        <taxon>Embryophyta</taxon>
        <taxon>Tracheophyta</taxon>
        <taxon>Spermatophyta</taxon>
        <taxon>Magnoliopsida</taxon>
        <taxon>Liliopsida</taxon>
        <taxon>Zingiberales</taxon>
        <taxon>Musaceae</taxon>
        <taxon>Ensete</taxon>
    </lineage>
</organism>
<dbReference type="PANTHER" id="PTHR11654">
    <property type="entry name" value="OLIGOPEPTIDE TRANSPORTER-RELATED"/>
    <property type="match status" value="1"/>
</dbReference>
<feature type="transmembrane region" description="Helical" evidence="6">
    <location>
        <begin position="695"/>
        <end position="715"/>
    </location>
</feature>
<comment type="caution">
    <text evidence="8">The sequence shown here is derived from an EMBL/GenBank/DDBJ whole genome shotgun (WGS) entry which is preliminary data.</text>
</comment>
<feature type="transmembrane region" description="Helical" evidence="6">
    <location>
        <begin position="258"/>
        <end position="279"/>
    </location>
</feature>
<feature type="transmembrane region" description="Helical" evidence="6">
    <location>
        <begin position="618"/>
        <end position="635"/>
    </location>
</feature>
<keyword evidence="4 6" id="KW-1133">Transmembrane helix</keyword>
<dbReference type="Proteomes" id="UP001222027">
    <property type="component" value="Unassembled WGS sequence"/>
</dbReference>
<feature type="transmembrane region" description="Helical" evidence="6">
    <location>
        <begin position="735"/>
        <end position="759"/>
    </location>
</feature>
<evidence type="ECO:0000256" key="4">
    <source>
        <dbReference type="ARBA" id="ARBA00022989"/>
    </source>
</evidence>
<dbReference type="EMBL" id="JAQQAF010000001">
    <property type="protein sequence ID" value="KAJ8513827.1"/>
    <property type="molecule type" value="Genomic_DNA"/>
</dbReference>
<evidence type="ECO:0000259" key="7">
    <source>
        <dbReference type="Pfam" id="PF00137"/>
    </source>
</evidence>
<feature type="domain" description="V-ATPase proteolipid subunit C-like" evidence="7">
    <location>
        <begin position="4"/>
        <end position="64"/>
    </location>
</feature>
<sequence>MQFFASGIIVGFVNLMCGLCVGIIGSSCALSDAQNSMLFFVKILVIEIFGSALGSFGVIVGIIMSSQATWPAKTTVFVRSIEPSFVPERSNLCSISRSSSLNHSLQVAVSFHLLRVPFHSSFVLHNPRRAARLLLAQIDQQNNHELQCSNQTPQFVLVPFFAQGHMISMARLPTGVQIRVEVVRAQSLKFFSYPGWEKLHDEAMEAESTLMVQALLWCCVGSYLALQVVEAPQNTVVAVSSRMGVNTEKSHFSTSWSCLFSSLLSCHFGFVFLSSLLVIPLDPSLQEGKISRTVADAVDYKGFPADRSITGGWVPAALILVIEICERLSTMGIAVNLVTYLGGTMHLPSAESANVVSDFLGTSFLLCLLGGFLADSFLGRYLTVAIFALVQALGTGMLTVSTSLPRFRPPPCDASATSRCQRASGFQMGILYLSLYLIALGTGGLKSSVSGFGTDQFDDKDEKEKSQMAYFFNRFFFFISIGSLLAVTVLVYIQDEVGRSWAYGICCISMLLAVILFLSSTKRYRYKKSSGSPIVHILQVTVAAFSKRQLKCPATIAFLYEASPEISRIQHTDQFRSLDKAAIMAEGDNDVHGETSTVNPWRLCSVTRIEEVKMMIRLLPVWATTIMFWTTYAQIITFSVEQATTMERSIGSFQIPAGSLTVFFVGAIMVTLAIYDRAIMPLMKKWMGKQGFTNLQRIGIGLAFSIIGMAAAAVAEAKRLSVARRAGEGAALRGATLPISVFTLIPQFFLVGAGEAFLYTGQLDFFITRSPKGMKTMSTGLFLTTLSFGFFLSSFMVSLVRGVTGGKNGQAWLADNINHGRLDCFYGLLAALSTLNLGAFLVCARWIKQESPKEGLQMGSATLKSSSMEEDSCSC</sequence>
<feature type="transmembrane region" description="Helical" evidence="6">
    <location>
        <begin position="655"/>
        <end position="675"/>
    </location>
</feature>
<proteinExistence type="inferred from homology"/>
<dbReference type="CDD" id="cd18178">
    <property type="entry name" value="ATP-synt_Vo_c_ATP6F_rpt2"/>
    <property type="match status" value="1"/>
</dbReference>
<accession>A0AAV8S2X1</accession>
<feature type="transmembrane region" description="Helical" evidence="6">
    <location>
        <begin position="475"/>
        <end position="494"/>
    </location>
</feature>
<comment type="subcellular location">
    <subcellularLocation>
        <location evidence="1">Membrane</location>
        <topology evidence="1">Multi-pass membrane protein</topology>
    </subcellularLocation>
</comment>
<dbReference type="InterPro" id="IPR036259">
    <property type="entry name" value="MFS_trans_sf"/>
</dbReference>
<evidence type="ECO:0000256" key="3">
    <source>
        <dbReference type="ARBA" id="ARBA00022692"/>
    </source>
</evidence>
<feature type="transmembrane region" description="Helical" evidence="6">
    <location>
        <begin position="424"/>
        <end position="445"/>
    </location>
</feature>
<evidence type="ECO:0000313" key="9">
    <source>
        <dbReference type="Proteomes" id="UP001222027"/>
    </source>
</evidence>